<feature type="chain" id="PRO_5046332457" evidence="12">
    <location>
        <begin position="24"/>
        <end position="880"/>
    </location>
</feature>
<evidence type="ECO:0000256" key="9">
    <source>
        <dbReference type="ARBA" id="ARBA00023180"/>
    </source>
</evidence>
<dbReference type="InterPro" id="IPR003599">
    <property type="entry name" value="Ig_sub"/>
</dbReference>
<dbReference type="PRINTS" id="PR01838">
    <property type="entry name" value="NCAMFAMILY"/>
</dbReference>
<accession>A0ABM3GJC0</accession>
<evidence type="ECO:0000256" key="5">
    <source>
        <dbReference type="ARBA" id="ARBA00022889"/>
    </source>
</evidence>
<dbReference type="InterPro" id="IPR007110">
    <property type="entry name" value="Ig-like_dom"/>
</dbReference>
<protein>
    <submittedName>
        <fullName evidence="16">Fasciclin-2 isoform X1</fullName>
    </submittedName>
</protein>
<evidence type="ECO:0000256" key="2">
    <source>
        <dbReference type="ARBA" id="ARBA00022692"/>
    </source>
</evidence>
<dbReference type="InterPro" id="IPR009138">
    <property type="entry name" value="Neural_cell_adh"/>
</dbReference>
<organism evidence="15 16">
    <name type="scientific">Neodiprion lecontei</name>
    <name type="common">Redheaded pine sawfly</name>
    <dbReference type="NCBI Taxonomy" id="441921"/>
    <lineage>
        <taxon>Eukaryota</taxon>
        <taxon>Metazoa</taxon>
        <taxon>Ecdysozoa</taxon>
        <taxon>Arthropoda</taxon>
        <taxon>Hexapoda</taxon>
        <taxon>Insecta</taxon>
        <taxon>Pterygota</taxon>
        <taxon>Neoptera</taxon>
        <taxon>Endopterygota</taxon>
        <taxon>Hymenoptera</taxon>
        <taxon>Tenthredinoidea</taxon>
        <taxon>Diprionidae</taxon>
        <taxon>Diprioninae</taxon>
        <taxon>Neodiprion</taxon>
    </lineage>
</organism>
<feature type="domain" description="Ig-like" evidence="13">
    <location>
        <begin position="30"/>
        <end position="130"/>
    </location>
</feature>
<proteinExistence type="predicted"/>
<evidence type="ECO:0000256" key="8">
    <source>
        <dbReference type="ARBA" id="ARBA00023157"/>
    </source>
</evidence>
<evidence type="ECO:0000256" key="7">
    <source>
        <dbReference type="ARBA" id="ARBA00023136"/>
    </source>
</evidence>
<keyword evidence="5" id="KW-0130">Cell adhesion</keyword>
<keyword evidence="2 11" id="KW-0812">Transmembrane</keyword>
<dbReference type="PANTHER" id="PTHR10075:SF100">
    <property type="entry name" value="FASCICLIN-2"/>
    <property type="match status" value="1"/>
</dbReference>
<feature type="transmembrane region" description="Helical" evidence="11">
    <location>
        <begin position="737"/>
        <end position="762"/>
    </location>
</feature>
<dbReference type="SMART" id="SM00060">
    <property type="entry name" value="FN3"/>
    <property type="match status" value="2"/>
</dbReference>
<dbReference type="Pfam" id="PF00041">
    <property type="entry name" value="fn3"/>
    <property type="match status" value="2"/>
</dbReference>
<keyword evidence="9" id="KW-0325">Glycoprotein</keyword>
<dbReference type="SUPFAM" id="SSF48726">
    <property type="entry name" value="Immunoglobulin"/>
    <property type="match status" value="5"/>
</dbReference>
<dbReference type="Gene3D" id="2.60.40.10">
    <property type="entry name" value="Immunoglobulins"/>
    <property type="match status" value="7"/>
</dbReference>
<feature type="domain" description="Ig-like" evidence="13">
    <location>
        <begin position="325"/>
        <end position="425"/>
    </location>
</feature>
<dbReference type="Proteomes" id="UP000829291">
    <property type="component" value="Chromosome 6"/>
</dbReference>
<keyword evidence="3 12" id="KW-0732">Signal</keyword>
<reference evidence="16" key="1">
    <citation type="submission" date="2025-08" db="UniProtKB">
        <authorList>
            <consortium name="RefSeq"/>
        </authorList>
    </citation>
    <scope>IDENTIFICATION</scope>
    <source>
        <tissue evidence="16">Thorax and Abdomen</tissue>
    </source>
</reference>
<evidence type="ECO:0000313" key="16">
    <source>
        <dbReference type="RefSeq" id="XP_046600373.1"/>
    </source>
</evidence>
<sequence length="880" mass="98541">MAAHGRQVAALLLLLQLTSYANADHLDILPSSEVLIKPIGSSILLTCMPNVTKPNLISDMKWFDSQNREIEPFRLGVLPMESAIRGISKPPMYTETHPGNGLALFFNSLQEEQDGQYTCKANYANTETLSKNITIQTIVGITWVDAPLNQYPILGEDFAVKCNVRARPSPTVDWFYNGDLITTDNHYIIETHALKIKNVQESDDGVYTCRASVVTTGELDTRAIRVEVHIRPEIQELESMVEIIEGENANIACKATGKPPPKFSWVKSLTQQNMATADRFGVDEDTGILMITNANRNDAGEYQCKAKNAAGEATNVIQIEVIVKPKIMEYLNVTEAVSKKAVMTCKAFGRPPPVVTFRKHTSDKEFVVGRQLDNDRIFLENTIDNASWVTTGQLTIDVLRRSDDGLYECKAHNKGGDAWKNGHITVEYPPNFESMTNHTVWSWNQRPVNLTCIANSIPNATIRWQFMTRDTVNDPRFRQIGNGPQSILIIDTQDSRYYNEYKCIASNIHGTREYTFSLKEGQKPGKLMKARISEITATTVSFELLPSPTHPDLPVKAITVQYKEINHIWSSAKNKTWAVGSPYILEGLTPEKSYVFRFSANNEVGDSNWGNGLDATTPRRSAPRKPEILNTTTVNDRQFHLRWIIPMDNGEPIDYYEIRYCPIALVGENWEVQDASCKREEVKSAIKSDFWLKNLQPDTRYRVEVKAHNAMGYSLPGSTDFKTLPDVIKVTEHEGPLISSAAIIGIVIAVLFILIIIIDVICCCANKTGIIFYVCERSRRKPVDEDDAKLGSLYSWRFPVPYCDQKMANVAGVTSMSDSGSGKNTIKLVKHTVIEEKEPLREEKKITPIIDSGLRRETSVNFNGKTSVSKTGLVGKDSAV</sequence>
<dbReference type="SMART" id="SM00408">
    <property type="entry name" value="IGc2"/>
    <property type="match status" value="5"/>
</dbReference>
<comment type="subcellular location">
    <subcellularLocation>
        <location evidence="1">Membrane</location>
        <topology evidence="1">Single-pass membrane protein</topology>
    </subcellularLocation>
</comment>
<dbReference type="CDD" id="cd00063">
    <property type="entry name" value="FN3"/>
    <property type="match status" value="2"/>
</dbReference>
<evidence type="ECO:0000256" key="4">
    <source>
        <dbReference type="ARBA" id="ARBA00022737"/>
    </source>
</evidence>
<feature type="domain" description="Ig-like" evidence="13">
    <location>
        <begin position="155"/>
        <end position="225"/>
    </location>
</feature>
<dbReference type="Pfam" id="PF07679">
    <property type="entry name" value="I-set"/>
    <property type="match status" value="2"/>
</dbReference>
<gene>
    <name evidence="16" type="primary">LOC107218276</name>
</gene>
<keyword evidence="10" id="KW-0393">Immunoglobulin domain</keyword>
<dbReference type="PROSITE" id="PS50835">
    <property type="entry name" value="IG_LIKE"/>
    <property type="match status" value="5"/>
</dbReference>
<evidence type="ECO:0000256" key="10">
    <source>
        <dbReference type="ARBA" id="ARBA00023319"/>
    </source>
</evidence>
<feature type="domain" description="Ig-like" evidence="13">
    <location>
        <begin position="430"/>
        <end position="517"/>
    </location>
</feature>
<dbReference type="SUPFAM" id="SSF49265">
    <property type="entry name" value="Fibronectin type III"/>
    <property type="match status" value="1"/>
</dbReference>
<keyword evidence="7 11" id="KW-0472">Membrane</keyword>
<dbReference type="InterPro" id="IPR003961">
    <property type="entry name" value="FN3_dom"/>
</dbReference>
<dbReference type="SMART" id="SM00409">
    <property type="entry name" value="IG"/>
    <property type="match status" value="5"/>
</dbReference>
<evidence type="ECO:0000313" key="15">
    <source>
        <dbReference type="Proteomes" id="UP000829291"/>
    </source>
</evidence>
<feature type="domain" description="Fibronectin type-III" evidence="14">
    <location>
        <begin position="523"/>
        <end position="620"/>
    </location>
</feature>
<evidence type="ECO:0000256" key="11">
    <source>
        <dbReference type="SAM" id="Phobius"/>
    </source>
</evidence>
<keyword evidence="15" id="KW-1185">Reference proteome</keyword>
<dbReference type="CDD" id="cd00096">
    <property type="entry name" value="Ig"/>
    <property type="match status" value="1"/>
</dbReference>
<evidence type="ECO:0000259" key="14">
    <source>
        <dbReference type="PROSITE" id="PS50853"/>
    </source>
</evidence>
<dbReference type="GeneID" id="107218276"/>
<evidence type="ECO:0000256" key="1">
    <source>
        <dbReference type="ARBA" id="ARBA00004167"/>
    </source>
</evidence>
<dbReference type="InterPro" id="IPR013783">
    <property type="entry name" value="Ig-like_fold"/>
</dbReference>
<dbReference type="InterPro" id="IPR036179">
    <property type="entry name" value="Ig-like_dom_sf"/>
</dbReference>
<feature type="signal peptide" evidence="12">
    <location>
        <begin position="1"/>
        <end position="23"/>
    </location>
</feature>
<dbReference type="InterPro" id="IPR013098">
    <property type="entry name" value="Ig_I-set"/>
</dbReference>
<keyword evidence="8" id="KW-1015">Disulfide bond</keyword>
<evidence type="ECO:0000256" key="3">
    <source>
        <dbReference type="ARBA" id="ARBA00022729"/>
    </source>
</evidence>
<feature type="domain" description="Ig-like" evidence="13">
    <location>
        <begin position="232"/>
        <end position="320"/>
    </location>
</feature>
<dbReference type="InterPro" id="IPR036116">
    <property type="entry name" value="FN3_sf"/>
</dbReference>
<dbReference type="RefSeq" id="XP_046600373.1">
    <property type="nucleotide sequence ID" value="XM_046744417.1"/>
</dbReference>
<evidence type="ECO:0000259" key="13">
    <source>
        <dbReference type="PROSITE" id="PS50835"/>
    </source>
</evidence>
<feature type="domain" description="Fibronectin type-III" evidence="14">
    <location>
        <begin position="622"/>
        <end position="727"/>
    </location>
</feature>
<evidence type="ECO:0000256" key="12">
    <source>
        <dbReference type="SAM" id="SignalP"/>
    </source>
</evidence>
<dbReference type="PROSITE" id="PS50853">
    <property type="entry name" value="FN3"/>
    <property type="match status" value="2"/>
</dbReference>
<name>A0ABM3GJC0_NEOLC</name>
<keyword evidence="4" id="KW-0677">Repeat</keyword>
<dbReference type="Pfam" id="PF13927">
    <property type="entry name" value="Ig_3"/>
    <property type="match status" value="1"/>
</dbReference>
<keyword evidence="6 11" id="KW-1133">Transmembrane helix</keyword>
<dbReference type="PANTHER" id="PTHR10075">
    <property type="entry name" value="BASIGIN RELATED"/>
    <property type="match status" value="1"/>
</dbReference>
<dbReference type="InterPro" id="IPR003598">
    <property type="entry name" value="Ig_sub2"/>
</dbReference>
<evidence type="ECO:0000256" key="6">
    <source>
        <dbReference type="ARBA" id="ARBA00022989"/>
    </source>
</evidence>